<dbReference type="InterPro" id="IPR012093">
    <property type="entry name" value="Pirin"/>
</dbReference>
<dbReference type="Proteomes" id="UP000054558">
    <property type="component" value="Unassembled WGS sequence"/>
</dbReference>
<accession>A0A1Y1IFL5</accession>
<dbReference type="EMBL" id="DF237308">
    <property type="protein sequence ID" value="GAQ87527.1"/>
    <property type="molecule type" value="Genomic_DNA"/>
</dbReference>
<gene>
    <name evidence="6" type="ORF">KFL_003590010</name>
</gene>
<dbReference type="PIRSF" id="PIRSF006232">
    <property type="entry name" value="Pirin"/>
    <property type="match status" value="1"/>
</dbReference>
<dbReference type="CDD" id="cd02909">
    <property type="entry name" value="cupin_pirin_N"/>
    <property type="match status" value="1"/>
</dbReference>
<dbReference type="Gene3D" id="2.60.120.10">
    <property type="entry name" value="Jelly Rolls"/>
    <property type="match status" value="2"/>
</dbReference>
<organism evidence="6 7">
    <name type="scientific">Klebsormidium nitens</name>
    <name type="common">Green alga</name>
    <name type="synonym">Ulothrix nitens</name>
    <dbReference type="NCBI Taxonomy" id="105231"/>
    <lineage>
        <taxon>Eukaryota</taxon>
        <taxon>Viridiplantae</taxon>
        <taxon>Streptophyta</taxon>
        <taxon>Klebsormidiophyceae</taxon>
        <taxon>Klebsormidiales</taxon>
        <taxon>Klebsormidiaceae</taxon>
        <taxon>Klebsormidium</taxon>
    </lineage>
</organism>
<dbReference type="Pfam" id="PF02678">
    <property type="entry name" value="Pirin"/>
    <property type="match status" value="1"/>
</dbReference>
<keyword evidence="2" id="KW-0479">Metal-binding</keyword>
<dbReference type="SUPFAM" id="SSF51182">
    <property type="entry name" value="RmlC-like cupins"/>
    <property type="match status" value="1"/>
</dbReference>
<dbReference type="InterPro" id="IPR008778">
    <property type="entry name" value="Pirin_C_dom"/>
</dbReference>
<protein>
    <submittedName>
        <fullName evidence="6">Cupin-domain containing protein</fullName>
    </submittedName>
</protein>
<dbReference type="OrthoDB" id="198735at2759"/>
<name>A0A1Y1IFL5_KLENI</name>
<keyword evidence="2" id="KW-0408">Iron</keyword>
<dbReference type="STRING" id="105231.A0A1Y1IFL5"/>
<keyword evidence="7" id="KW-1185">Reference proteome</keyword>
<evidence type="ECO:0000313" key="6">
    <source>
        <dbReference type="EMBL" id="GAQ87527.1"/>
    </source>
</evidence>
<evidence type="ECO:0000256" key="1">
    <source>
        <dbReference type="ARBA" id="ARBA00008416"/>
    </source>
</evidence>
<evidence type="ECO:0000256" key="2">
    <source>
        <dbReference type="PIRSR" id="PIRSR006232-1"/>
    </source>
</evidence>
<dbReference type="OMA" id="HMGLQTV"/>
<feature type="domain" description="Pirin C-terminal" evidence="5">
    <location>
        <begin position="186"/>
        <end position="291"/>
    </location>
</feature>
<comment type="cofactor">
    <cofactor evidence="2">
        <name>Fe cation</name>
        <dbReference type="ChEBI" id="CHEBI:24875"/>
    </cofactor>
    <text evidence="2">Binds 1 Fe cation per subunit.</text>
</comment>
<dbReference type="PANTHER" id="PTHR13903">
    <property type="entry name" value="PIRIN-RELATED"/>
    <property type="match status" value="1"/>
</dbReference>
<feature type="binding site" evidence="2">
    <location>
        <position position="110"/>
    </location>
    <ligand>
        <name>Fe cation</name>
        <dbReference type="ChEBI" id="CHEBI:24875"/>
    </ligand>
</feature>
<reference evidence="6 7" key="1">
    <citation type="journal article" date="2014" name="Nat. Commun.">
        <title>Klebsormidium flaccidum genome reveals primary factors for plant terrestrial adaptation.</title>
        <authorList>
            <person name="Hori K."/>
            <person name="Maruyama F."/>
            <person name="Fujisawa T."/>
            <person name="Togashi T."/>
            <person name="Yamamoto N."/>
            <person name="Seo M."/>
            <person name="Sato S."/>
            <person name="Yamada T."/>
            <person name="Mori H."/>
            <person name="Tajima N."/>
            <person name="Moriyama T."/>
            <person name="Ikeuchi M."/>
            <person name="Watanabe M."/>
            <person name="Wada H."/>
            <person name="Kobayashi K."/>
            <person name="Saito M."/>
            <person name="Masuda T."/>
            <person name="Sasaki-Sekimoto Y."/>
            <person name="Mashiguchi K."/>
            <person name="Awai K."/>
            <person name="Shimojima M."/>
            <person name="Masuda S."/>
            <person name="Iwai M."/>
            <person name="Nobusawa T."/>
            <person name="Narise T."/>
            <person name="Kondo S."/>
            <person name="Saito H."/>
            <person name="Sato R."/>
            <person name="Murakawa M."/>
            <person name="Ihara Y."/>
            <person name="Oshima-Yamada Y."/>
            <person name="Ohtaka K."/>
            <person name="Satoh M."/>
            <person name="Sonobe K."/>
            <person name="Ishii M."/>
            <person name="Ohtani R."/>
            <person name="Kanamori-Sato M."/>
            <person name="Honoki R."/>
            <person name="Miyazaki D."/>
            <person name="Mochizuki H."/>
            <person name="Umetsu J."/>
            <person name="Higashi K."/>
            <person name="Shibata D."/>
            <person name="Kamiya Y."/>
            <person name="Sato N."/>
            <person name="Nakamura Y."/>
            <person name="Tabata S."/>
            <person name="Ida S."/>
            <person name="Kurokawa K."/>
            <person name="Ohta H."/>
        </authorList>
    </citation>
    <scope>NUCLEOTIDE SEQUENCE [LARGE SCALE GENOMIC DNA]</scope>
    <source>
        <strain evidence="6 7">NIES-2285</strain>
    </source>
</reference>
<feature type="binding site" evidence="2">
    <location>
        <position position="64"/>
    </location>
    <ligand>
        <name>Fe cation</name>
        <dbReference type="ChEBI" id="CHEBI:24875"/>
    </ligand>
</feature>
<dbReference type="InterPro" id="IPR011051">
    <property type="entry name" value="RmlC_Cupin_sf"/>
</dbReference>
<feature type="binding site" evidence="2">
    <location>
        <position position="66"/>
    </location>
    <ligand>
        <name>Fe cation</name>
        <dbReference type="ChEBI" id="CHEBI:24875"/>
    </ligand>
</feature>
<dbReference type="CDD" id="cd02247">
    <property type="entry name" value="cupin_pirin_C"/>
    <property type="match status" value="1"/>
</dbReference>
<dbReference type="GO" id="GO:0046872">
    <property type="term" value="F:metal ion binding"/>
    <property type="evidence" value="ECO:0007669"/>
    <property type="project" value="UniProtKB-KW"/>
</dbReference>
<dbReference type="InterPro" id="IPR014710">
    <property type="entry name" value="RmlC-like_jellyroll"/>
</dbReference>
<dbReference type="PANTHER" id="PTHR13903:SF31">
    <property type="entry name" value="CUPIN-DOMAIN CONTAINING PROTEIN"/>
    <property type="match status" value="1"/>
</dbReference>
<evidence type="ECO:0000259" key="4">
    <source>
        <dbReference type="Pfam" id="PF02678"/>
    </source>
</evidence>
<evidence type="ECO:0000256" key="3">
    <source>
        <dbReference type="RuleBase" id="RU003457"/>
    </source>
</evidence>
<evidence type="ECO:0000313" key="7">
    <source>
        <dbReference type="Proteomes" id="UP000054558"/>
    </source>
</evidence>
<dbReference type="AlphaFoldDB" id="A0A1Y1IFL5"/>
<comment type="similarity">
    <text evidence="1 3">Belongs to the pirin family.</text>
</comment>
<feature type="binding site" evidence="2">
    <location>
        <position position="108"/>
    </location>
    <ligand>
        <name>Fe cation</name>
        <dbReference type="ChEBI" id="CHEBI:24875"/>
    </ligand>
</feature>
<sequence length="300" mass="32851">MAAAGGGRSVQRIITSIKTTEGGGFKINRPFPTRALDQFDPWLMLDEMGPIEYGPGEALGAPDHPHRGFETITYLLDGASTHKDSAGLTGSMKAGDVQWMTAGSGVVHCEMPSEDILKEGGRVHGFQIWLNLPKRDKWIQPRYQDTRSEDIPVVETAEKSVWVKVIAGESMGTKAVIETRTPILFLHCKLQPGASFTQEVPSSYNAFAYLIEGEGVFGNGKHATAKQAVFFERDGDSVTVKNDETAKETLSLLLLAGTPLNEPIARYGPFVMNTQEEIQQAFTDFRAGRMGKIKHPEAAR</sequence>
<dbReference type="Pfam" id="PF05726">
    <property type="entry name" value="Pirin_C"/>
    <property type="match status" value="1"/>
</dbReference>
<proteinExistence type="inferred from homology"/>
<feature type="domain" description="Pirin N-terminal" evidence="4">
    <location>
        <begin position="25"/>
        <end position="130"/>
    </location>
</feature>
<evidence type="ECO:0000259" key="5">
    <source>
        <dbReference type="Pfam" id="PF05726"/>
    </source>
</evidence>
<dbReference type="InterPro" id="IPR003829">
    <property type="entry name" value="Pirin_N_dom"/>
</dbReference>